<dbReference type="EMBL" id="MU273504">
    <property type="protein sequence ID" value="KAI0034245.1"/>
    <property type="molecule type" value="Genomic_DNA"/>
</dbReference>
<reference evidence="1" key="1">
    <citation type="submission" date="2021-02" db="EMBL/GenBank/DDBJ databases">
        <authorList>
            <consortium name="DOE Joint Genome Institute"/>
            <person name="Ahrendt S."/>
            <person name="Looney B.P."/>
            <person name="Miyauchi S."/>
            <person name="Morin E."/>
            <person name="Drula E."/>
            <person name="Courty P.E."/>
            <person name="Chicoki N."/>
            <person name="Fauchery L."/>
            <person name="Kohler A."/>
            <person name="Kuo A."/>
            <person name="Labutti K."/>
            <person name="Pangilinan J."/>
            <person name="Lipzen A."/>
            <person name="Riley R."/>
            <person name="Andreopoulos W."/>
            <person name="He G."/>
            <person name="Johnson J."/>
            <person name="Barry K.W."/>
            <person name="Grigoriev I.V."/>
            <person name="Nagy L."/>
            <person name="Hibbett D."/>
            <person name="Henrissat B."/>
            <person name="Matheny P.B."/>
            <person name="Labbe J."/>
            <person name="Martin F."/>
        </authorList>
    </citation>
    <scope>NUCLEOTIDE SEQUENCE</scope>
    <source>
        <strain evidence="1">EC-137</strain>
    </source>
</reference>
<sequence length="75" mass="8784">TMGQITSYSIAHYWRQARVHVFSVLFLPSGARLLRWDRAGVIITELIPLRDPMLAEFFWRFNLLSPEQRGHDLSV</sequence>
<proteinExistence type="predicted"/>
<name>A0ACB8QRS0_9AGAM</name>
<dbReference type="Proteomes" id="UP000814128">
    <property type="component" value="Unassembled WGS sequence"/>
</dbReference>
<feature type="non-terminal residue" evidence="1">
    <location>
        <position position="75"/>
    </location>
</feature>
<comment type="caution">
    <text evidence="1">The sequence shown here is derived from an EMBL/GenBank/DDBJ whole genome shotgun (WGS) entry which is preliminary data.</text>
</comment>
<evidence type="ECO:0000313" key="2">
    <source>
        <dbReference type="Proteomes" id="UP000814128"/>
    </source>
</evidence>
<accession>A0ACB8QRS0</accession>
<reference evidence="1" key="2">
    <citation type="journal article" date="2022" name="New Phytol.">
        <title>Evolutionary transition to the ectomycorrhizal habit in the genomes of a hyperdiverse lineage of mushroom-forming fungi.</title>
        <authorList>
            <person name="Looney B."/>
            <person name="Miyauchi S."/>
            <person name="Morin E."/>
            <person name="Drula E."/>
            <person name="Courty P.E."/>
            <person name="Kohler A."/>
            <person name="Kuo A."/>
            <person name="LaButti K."/>
            <person name="Pangilinan J."/>
            <person name="Lipzen A."/>
            <person name="Riley R."/>
            <person name="Andreopoulos W."/>
            <person name="He G."/>
            <person name="Johnson J."/>
            <person name="Nolan M."/>
            <person name="Tritt A."/>
            <person name="Barry K.W."/>
            <person name="Grigoriev I.V."/>
            <person name="Nagy L.G."/>
            <person name="Hibbett D."/>
            <person name="Henrissat B."/>
            <person name="Matheny P.B."/>
            <person name="Labbe J."/>
            <person name="Martin F.M."/>
        </authorList>
    </citation>
    <scope>NUCLEOTIDE SEQUENCE</scope>
    <source>
        <strain evidence="1">EC-137</strain>
    </source>
</reference>
<evidence type="ECO:0000313" key="1">
    <source>
        <dbReference type="EMBL" id="KAI0034245.1"/>
    </source>
</evidence>
<organism evidence="1 2">
    <name type="scientific">Vararia minispora EC-137</name>
    <dbReference type="NCBI Taxonomy" id="1314806"/>
    <lineage>
        <taxon>Eukaryota</taxon>
        <taxon>Fungi</taxon>
        <taxon>Dikarya</taxon>
        <taxon>Basidiomycota</taxon>
        <taxon>Agaricomycotina</taxon>
        <taxon>Agaricomycetes</taxon>
        <taxon>Russulales</taxon>
        <taxon>Lachnocladiaceae</taxon>
        <taxon>Vararia</taxon>
    </lineage>
</organism>
<keyword evidence="2" id="KW-1185">Reference proteome</keyword>
<feature type="non-terminal residue" evidence="1">
    <location>
        <position position="1"/>
    </location>
</feature>
<protein>
    <submittedName>
        <fullName evidence="1">Uncharacterized protein</fullName>
    </submittedName>
</protein>
<gene>
    <name evidence="1" type="ORF">K488DRAFT_38087</name>
</gene>